<dbReference type="Pfam" id="PF13306">
    <property type="entry name" value="LRR_5"/>
    <property type="match status" value="1"/>
</dbReference>
<reference evidence="3" key="1">
    <citation type="submission" date="2012-10" db="EMBL/GenBank/DDBJ databases">
        <authorList>
            <person name="Zafar N."/>
            <person name="Inman J."/>
            <person name="Hall N."/>
            <person name="Lorenzi H."/>
            <person name="Caler E."/>
        </authorList>
    </citation>
    <scope>NUCLEOTIDE SEQUENCE [LARGE SCALE GENOMIC DNA]</scope>
    <source>
        <strain evidence="3">IP1</strain>
    </source>
</reference>
<feature type="region of interest" description="Disordered" evidence="2">
    <location>
        <begin position="90"/>
        <end position="115"/>
    </location>
</feature>
<evidence type="ECO:0000313" key="3">
    <source>
        <dbReference type="EMBL" id="ELP95285.1"/>
    </source>
</evidence>
<name>L7FNZ8_ENTIV</name>
<dbReference type="EMBL" id="KB206161">
    <property type="protein sequence ID" value="ELP95285.1"/>
    <property type="molecule type" value="Genomic_DNA"/>
</dbReference>
<evidence type="ECO:0008006" key="5">
    <source>
        <dbReference type="Google" id="ProtNLM"/>
    </source>
</evidence>
<dbReference type="GeneID" id="14894272"/>
<feature type="region of interest" description="Disordered" evidence="2">
    <location>
        <begin position="130"/>
        <end position="151"/>
    </location>
</feature>
<dbReference type="InterPro" id="IPR026906">
    <property type="entry name" value="LRR_5"/>
</dbReference>
<dbReference type="AlphaFoldDB" id="L7FNZ8"/>
<protein>
    <recommendedName>
        <fullName evidence="5">Leucine rich repeat containing protein BspA family protein</fullName>
    </recommendedName>
</protein>
<gene>
    <name evidence="3" type="ORF">EIN_158150</name>
</gene>
<dbReference type="RefSeq" id="XP_004262056.1">
    <property type="nucleotide sequence ID" value="XM_004262008.1"/>
</dbReference>
<keyword evidence="1" id="KW-0175">Coiled coil</keyword>
<feature type="coiled-coil region" evidence="1">
    <location>
        <begin position="195"/>
        <end position="236"/>
    </location>
</feature>
<dbReference type="KEGG" id="eiv:EIN_158150"/>
<sequence>MTRIDTFHGMVVSKYFSSMIDFINFTLVNTKFKDNMDMFHANPIPLTLKTFKFFSKIETLNLWSEEDESFGNTILIAYKPKVVYDEYNDEDEVNDDNEEPNCGTDDCGDDHVELPQQNNEEVVENETKKINEENDQPNDQNEENNWNDQDEETVQQNIETINCCDVQPDFLSQENGEIVDNQEERTNDESNEDVIEQTTNQNEDENINVEEEIDEIEETKIEYRQTTSQITDATQKVKFFNINVWFNVNYHTTQKEENKMFTFKNVTYESYDRKIFGIAIPECVNSLGESCYTNTKKMTTFVVPQNILAIKYFCFNRCGNLTSFEFPKV</sequence>
<organism evidence="3 4">
    <name type="scientific">Entamoeba invadens IP1</name>
    <dbReference type="NCBI Taxonomy" id="370355"/>
    <lineage>
        <taxon>Eukaryota</taxon>
        <taxon>Amoebozoa</taxon>
        <taxon>Evosea</taxon>
        <taxon>Archamoebae</taxon>
        <taxon>Mastigamoebida</taxon>
        <taxon>Entamoebidae</taxon>
        <taxon>Entamoeba</taxon>
    </lineage>
</organism>
<feature type="compositionally biased region" description="Acidic residues" evidence="2">
    <location>
        <begin position="90"/>
        <end position="99"/>
    </location>
</feature>
<accession>L7FNZ8</accession>
<evidence type="ECO:0000256" key="1">
    <source>
        <dbReference type="SAM" id="Coils"/>
    </source>
</evidence>
<dbReference type="Proteomes" id="UP000014680">
    <property type="component" value="Unassembled WGS sequence"/>
</dbReference>
<feature type="compositionally biased region" description="Acidic residues" evidence="2">
    <location>
        <begin position="133"/>
        <end position="142"/>
    </location>
</feature>
<evidence type="ECO:0000313" key="4">
    <source>
        <dbReference type="Proteomes" id="UP000014680"/>
    </source>
</evidence>
<dbReference type="VEuPathDB" id="AmoebaDB:EIN_158150"/>
<evidence type="ECO:0000256" key="2">
    <source>
        <dbReference type="SAM" id="MobiDB-lite"/>
    </source>
</evidence>
<proteinExistence type="predicted"/>
<keyword evidence="4" id="KW-1185">Reference proteome</keyword>